<name>A0AAV9LV80_9SOLN</name>
<evidence type="ECO:0000313" key="2">
    <source>
        <dbReference type="EMBL" id="KAK4729593.1"/>
    </source>
</evidence>
<evidence type="ECO:0000313" key="3">
    <source>
        <dbReference type="Proteomes" id="UP001311915"/>
    </source>
</evidence>
<comment type="caution">
    <text evidence="2">The sequence shown here is derived from an EMBL/GenBank/DDBJ whole genome shotgun (WGS) entry which is preliminary data.</text>
</comment>
<evidence type="ECO:0000256" key="1">
    <source>
        <dbReference type="SAM" id="MobiDB-lite"/>
    </source>
</evidence>
<feature type="region of interest" description="Disordered" evidence="1">
    <location>
        <begin position="42"/>
        <end position="74"/>
    </location>
</feature>
<protein>
    <submittedName>
        <fullName evidence="2">Uncharacterized protein</fullName>
    </submittedName>
</protein>
<sequence length="115" mass="13493">MKESEMINIFLQAQEPNYFHYLLSAIGKTFVKVIKPIGPPSYPQWDAPTPQNHPPHPPIHQITTRTPFRPRPEYKKGNVVKDEFTPIRELYACLFKKLRMLNVLSPIERRMLNPL</sequence>
<dbReference type="AlphaFoldDB" id="A0AAV9LV80"/>
<reference evidence="2 3" key="1">
    <citation type="submission" date="2023-10" db="EMBL/GenBank/DDBJ databases">
        <title>Genome-Wide Identification Analysis in wild type Solanum Pinnatisectum Reveals Some Genes Defensing Phytophthora Infestans.</title>
        <authorList>
            <person name="Sun C."/>
        </authorList>
    </citation>
    <scope>NUCLEOTIDE SEQUENCE [LARGE SCALE GENOMIC DNA]</scope>
    <source>
        <strain evidence="2">LQN</strain>
        <tissue evidence="2">Leaf</tissue>
    </source>
</reference>
<organism evidence="2 3">
    <name type="scientific">Solanum pinnatisectum</name>
    <name type="common">tansyleaf nightshade</name>
    <dbReference type="NCBI Taxonomy" id="50273"/>
    <lineage>
        <taxon>Eukaryota</taxon>
        <taxon>Viridiplantae</taxon>
        <taxon>Streptophyta</taxon>
        <taxon>Embryophyta</taxon>
        <taxon>Tracheophyta</taxon>
        <taxon>Spermatophyta</taxon>
        <taxon>Magnoliopsida</taxon>
        <taxon>eudicotyledons</taxon>
        <taxon>Gunneridae</taxon>
        <taxon>Pentapetalae</taxon>
        <taxon>asterids</taxon>
        <taxon>lamiids</taxon>
        <taxon>Solanales</taxon>
        <taxon>Solanaceae</taxon>
        <taxon>Solanoideae</taxon>
        <taxon>Solaneae</taxon>
        <taxon>Solanum</taxon>
    </lineage>
</organism>
<dbReference type="Proteomes" id="UP001311915">
    <property type="component" value="Unassembled WGS sequence"/>
</dbReference>
<gene>
    <name evidence="2" type="ORF">R3W88_022581</name>
</gene>
<dbReference type="EMBL" id="JAWPEI010000004">
    <property type="protein sequence ID" value="KAK4729593.1"/>
    <property type="molecule type" value="Genomic_DNA"/>
</dbReference>
<proteinExistence type="predicted"/>
<accession>A0AAV9LV80</accession>
<keyword evidence="3" id="KW-1185">Reference proteome</keyword>